<feature type="compositionally biased region" description="Basic and acidic residues" evidence="1">
    <location>
        <begin position="65"/>
        <end position="76"/>
    </location>
</feature>
<evidence type="ECO:0000313" key="3">
    <source>
        <dbReference type="Proteomes" id="UP000323506"/>
    </source>
</evidence>
<evidence type="ECO:0000256" key="1">
    <source>
        <dbReference type="SAM" id="MobiDB-lite"/>
    </source>
</evidence>
<accession>A0A5D2CQL1</accession>
<reference evidence="2 3" key="1">
    <citation type="submission" date="2019-06" db="EMBL/GenBank/DDBJ databases">
        <title>WGS assembly of Gossypium darwinii.</title>
        <authorList>
            <person name="Chen Z.J."/>
            <person name="Sreedasyam A."/>
            <person name="Ando A."/>
            <person name="Song Q."/>
            <person name="De L."/>
            <person name="Hulse-Kemp A."/>
            <person name="Ding M."/>
            <person name="Ye W."/>
            <person name="Kirkbride R."/>
            <person name="Jenkins J."/>
            <person name="Plott C."/>
            <person name="Lovell J."/>
            <person name="Lin Y.-M."/>
            <person name="Vaughn R."/>
            <person name="Liu B."/>
            <person name="Li W."/>
            <person name="Simpson S."/>
            <person name="Scheffler B."/>
            <person name="Saski C."/>
            <person name="Grover C."/>
            <person name="Hu G."/>
            <person name="Conover J."/>
            <person name="Carlson J."/>
            <person name="Shu S."/>
            <person name="Boston L."/>
            <person name="Williams M."/>
            <person name="Peterson D."/>
            <person name="Mcgee K."/>
            <person name="Jones D."/>
            <person name="Wendel J."/>
            <person name="Stelly D."/>
            <person name="Grimwood J."/>
            <person name="Schmutz J."/>
        </authorList>
    </citation>
    <scope>NUCLEOTIDE SEQUENCE [LARGE SCALE GENOMIC DNA]</scope>
    <source>
        <strain evidence="2">1808015.09</strain>
    </source>
</reference>
<dbReference type="Proteomes" id="UP000323506">
    <property type="component" value="Chromosome D05"/>
</dbReference>
<dbReference type="AlphaFoldDB" id="A0A5D2CQL1"/>
<keyword evidence="3" id="KW-1185">Reference proteome</keyword>
<feature type="compositionally biased region" description="Polar residues" evidence="1">
    <location>
        <begin position="54"/>
        <end position="63"/>
    </location>
</feature>
<feature type="compositionally biased region" description="Basic and acidic residues" evidence="1">
    <location>
        <begin position="1"/>
        <end position="12"/>
    </location>
</feature>
<name>A0A5D2CQL1_GOSDA</name>
<feature type="region of interest" description="Disordered" evidence="1">
    <location>
        <begin position="1"/>
        <end position="95"/>
    </location>
</feature>
<evidence type="ECO:0000313" key="2">
    <source>
        <dbReference type="EMBL" id="TYG71028.1"/>
    </source>
</evidence>
<sequence length="141" mass="16538">MDTDRERHRAKETANTICFIMHKSSGNKTHPMKKKINSPVVEKRNKAPAEEQRTSTSRGTNNQQRKKELAPAEEQRTSTSRGSKKQQMNKEPEMREEMRAKYQFVCVGKKVKQQLRSTFWLKSYKFLLFHLPKSASKKLKI</sequence>
<dbReference type="EMBL" id="CM017705">
    <property type="protein sequence ID" value="TYG71028.1"/>
    <property type="molecule type" value="Genomic_DNA"/>
</dbReference>
<proteinExistence type="predicted"/>
<organism evidence="2 3">
    <name type="scientific">Gossypium darwinii</name>
    <name type="common">Darwin's cotton</name>
    <name type="synonym">Gossypium barbadense var. darwinii</name>
    <dbReference type="NCBI Taxonomy" id="34276"/>
    <lineage>
        <taxon>Eukaryota</taxon>
        <taxon>Viridiplantae</taxon>
        <taxon>Streptophyta</taxon>
        <taxon>Embryophyta</taxon>
        <taxon>Tracheophyta</taxon>
        <taxon>Spermatophyta</taxon>
        <taxon>Magnoliopsida</taxon>
        <taxon>eudicotyledons</taxon>
        <taxon>Gunneridae</taxon>
        <taxon>Pentapetalae</taxon>
        <taxon>rosids</taxon>
        <taxon>malvids</taxon>
        <taxon>Malvales</taxon>
        <taxon>Malvaceae</taxon>
        <taxon>Malvoideae</taxon>
        <taxon>Gossypium</taxon>
    </lineage>
</organism>
<protein>
    <submittedName>
        <fullName evidence="2">Uncharacterized protein</fullName>
    </submittedName>
</protein>
<gene>
    <name evidence="2" type="ORF">ES288_D05G361600v1</name>
</gene>
<feature type="compositionally biased region" description="Basic and acidic residues" evidence="1">
    <location>
        <begin position="41"/>
        <end position="53"/>
    </location>
</feature>